<feature type="transmembrane region" description="Helical" evidence="6">
    <location>
        <begin position="311"/>
        <end position="335"/>
    </location>
</feature>
<evidence type="ECO:0000256" key="4">
    <source>
        <dbReference type="ARBA" id="ARBA00022989"/>
    </source>
</evidence>
<evidence type="ECO:0000313" key="7">
    <source>
        <dbReference type="EMBL" id="SDV48611.1"/>
    </source>
</evidence>
<dbReference type="STRING" id="1770053.SAMN05216551_105229"/>
<dbReference type="PANTHER" id="PTHR30250:SF26">
    <property type="entry name" value="PSMA PROTEIN"/>
    <property type="match status" value="1"/>
</dbReference>
<dbReference type="PANTHER" id="PTHR30250">
    <property type="entry name" value="PST FAMILY PREDICTED COLANIC ACID TRANSPORTER"/>
    <property type="match status" value="1"/>
</dbReference>
<dbReference type="GO" id="GO:0005886">
    <property type="term" value="C:plasma membrane"/>
    <property type="evidence" value="ECO:0007669"/>
    <property type="project" value="UniProtKB-SubCell"/>
</dbReference>
<feature type="transmembrane region" description="Helical" evidence="6">
    <location>
        <begin position="59"/>
        <end position="81"/>
    </location>
</feature>
<dbReference type="Pfam" id="PF01943">
    <property type="entry name" value="Polysacc_synt"/>
    <property type="match status" value="1"/>
</dbReference>
<keyword evidence="3 6" id="KW-0812">Transmembrane</keyword>
<evidence type="ECO:0000256" key="2">
    <source>
        <dbReference type="ARBA" id="ARBA00022475"/>
    </source>
</evidence>
<dbReference type="AlphaFoldDB" id="A0A1H2PRC2"/>
<evidence type="ECO:0000256" key="3">
    <source>
        <dbReference type="ARBA" id="ARBA00022692"/>
    </source>
</evidence>
<dbReference type="EMBL" id="FNLO01000005">
    <property type="protein sequence ID" value="SDV48611.1"/>
    <property type="molecule type" value="Genomic_DNA"/>
</dbReference>
<protein>
    <submittedName>
        <fullName evidence="7">Membrane protein involved in the export of O-antigen and teichoic acid</fullName>
    </submittedName>
</protein>
<feature type="transmembrane region" description="Helical" evidence="6">
    <location>
        <begin position="277"/>
        <end position="299"/>
    </location>
</feature>
<reference evidence="8" key="1">
    <citation type="submission" date="2016-09" db="EMBL/GenBank/DDBJ databases">
        <authorList>
            <person name="Varghese N."/>
            <person name="Submissions S."/>
        </authorList>
    </citation>
    <scope>NUCLEOTIDE SEQUENCE [LARGE SCALE GENOMIC DNA]</scope>
    <source>
        <strain evidence="8">JS23</strain>
    </source>
</reference>
<keyword evidence="5 6" id="KW-0472">Membrane</keyword>
<proteinExistence type="predicted"/>
<evidence type="ECO:0000256" key="5">
    <source>
        <dbReference type="ARBA" id="ARBA00023136"/>
    </source>
</evidence>
<evidence type="ECO:0000256" key="6">
    <source>
        <dbReference type="SAM" id="Phobius"/>
    </source>
</evidence>
<feature type="transmembrane region" description="Helical" evidence="6">
    <location>
        <begin position="20"/>
        <end position="38"/>
    </location>
</feature>
<feature type="transmembrane region" description="Helical" evidence="6">
    <location>
        <begin position="371"/>
        <end position="390"/>
    </location>
</feature>
<accession>A0A1H2PRC2</accession>
<keyword evidence="4 6" id="KW-1133">Transmembrane helix</keyword>
<keyword evidence="2" id="KW-1003">Cell membrane</keyword>
<dbReference type="Proteomes" id="UP000243719">
    <property type="component" value="Unassembled WGS sequence"/>
</dbReference>
<sequence>MINLLTIPLLISHWGMNGYGVYVTLFAVAATATAIFSLQPWQTVIRYWYSADEARQNDLLRQAIILDFFTCTLGSVIFAFTSDYFLTLVGLPKEYDSALKIQALSIFLSQAGFPVAYLRISDKFGAQATAQYVSAGVRLTSCLIIHFLSPSFLIDIFLLMLPAIVQNLVLWLAALLCLREGKHSINFSNKSIDRAFFSYSAWINFKTILDLPINQLDKIIISRYLGVEATALYELLKKLGQIFSMVAQALSQVSFPVLAKRVSSGEGKTAFRSAIRFARLGLFATVGATGVLLIVTHLFNVQEISIKGSHLSIAVLCSYVFISLSSNSFIFVNVLFMSMGYIKKDTFIMILASSAYLALLAATIQRWQLQAVMLSLAAQVVIVVASKLMIISRSLSFDRPHTLS</sequence>
<comment type="subcellular location">
    <subcellularLocation>
        <location evidence="1">Cell membrane</location>
        <topology evidence="1">Multi-pass membrane protein</topology>
    </subcellularLocation>
</comment>
<keyword evidence="8" id="KW-1185">Reference proteome</keyword>
<feature type="transmembrane region" description="Helical" evidence="6">
    <location>
        <begin position="347"/>
        <end position="365"/>
    </location>
</feature>
<dbReference type="InterPro" id="IPR050833">
    <property type="entry name" value="Poly_Biosynth_Transport"/>
</dbReference>
<feature type="transmembrane region" description="Helical" evidence="6">
    <location>
        <begin position="156"/>
        <end position="178"/>
    </location>
</feature>
<evidence type="ECO:0000313" key="8">
    <source>
        <dbReference type="Proteomes" id="UP000243719"/>
    </source>
</evidence>
<name>A0A1H2PRC2_9BURK</name>
<dbReference type="InterPro" id="IPR002797">
    <property type="entry name" value="Polysacc_synth"/>
</dbReference>
<evidence type="ECO:0000256" key="1">
    <source>
        <dbReference type="ARBA" id="ARBA00004651"/>
    </source>
</evidence>
<gene>
    <name evidence="7" type="ORF">SAMN05216551_105229</name>
</gene>
<organism evidence="7 8">
    <name type="scientific">Chitinasiproducens palmae</name>
    <dbReference type="NCBI Taxonomy" id="1770053"/>
    <lineage>
        <taxon>Bacteria</taxon>
        <taxon>Pseudomonadati</taxon>
        <taxon>Pseudomonadota</taxon>
        <taxon>Betaproteobacteria</taxon>
        <taxon>Burkholderiales</taxon>
        <taxon>Burkholderiaceae</taxon>
        <taxon>Chitinasiproducens</taxon>
    </lineage>
</organism>